<dbReference type="Proteomes" id="UP000199496">
    <property type="component" value="Unassembled WGS sequence"/>
</dbReference>
<organism evidence="2 3">
    <name type="scientific">Ectothiorhodospira magna</name>
    <dbReference type="NCBI Taxonomy" id="867345"/>
    <lineage>
        <taxon>Bacteria</taxon>
        <taxon>Pseudomonadati</taxon>
        <taxon>Pseudomonadota</taxon>
        <taxon>Gammaproteobacteria</taxon>
        <taxon>Chromatiales</taxon>
        <taxon>Ectothiorhodospiraceae</taxon>
        <taxon>Ectothiorhodospira</taxon>
    </lineage>
</organism>
<dbReference type="RefSeq" id="WP_162273533.1">
    <property type="nucleotide sequence ID" value="NZ_FOFO01000024.1"/>
</dbReference>
<gene>
    <name evidence="2" type="ORF">SAMN05421693_1247</name>
</gene>
<dbReference type="OrthoDB" id="6195299at2"/>
<keyword evidence="3" id="KW-1185">Reference proteome</keyword>
<evidence type="ECO:0000313" key="2">
    <source>
        <dbReference type="EMBL" id="SEQ31908.1"/>
    </source>
</evidence>
<dbReference type="Pfam" id="PF09839">
    <property type="entry name" value="DUF2066"/>
    <property type="match status" value="1"/>
</dbReference>
<reference evidence="2 3" key="1">
    <citation type="submission" date="2016-10" db="EMBL/GenBank/DDBJ databases">
        <authorList>
            <person name="de Groot N.N."/>
        </authorList>
    </citation>
    <scope>NUCLEOTIDE SEQUENCE [LARGE SCALE GENOMIC DNA]</scope>
    <source>
        <strain evidence="2 3">B7-7</strain>
    </source>
</reference>
<name>A0A1H9F3W1_9GAMM</name>
<evidence type="ECO:0000256" key="1">
    <source>
        <dbReference type="SAM" id="SignalP"/>
    </source>
</evidence>
<dbReference type="InterPro" id="IPR018642">
    <property type="entry name" value="DUF2066"/>
</dbReference>
<keyword evidence="1" id="KW-0732">Signal</keyword>
<protein>
    <recommendedName>
        <fullName evidence="4">DUF2066 domain-containing protein</fullName>
    </recommendedName>
</protein>
<feature type="chain" id="PRO_5011715144" description="DUF2066 domain-containing protein" evidence="1">
    <location>
        <begin position="28"/>
        <end position="354"/>
    </location>
</feature>
<dbReference type="EMBL" id="FOFO01000024">
    <property type="protein sequence ID" value="SEQ31908.1"/>
    <property type="molecule type" value="Genomic_DNA"/>
</dbReference>
<dbReference type="STRING" id="867345.SAMN05421693_1247"/>
<dbReference type="AlphaFoldDB" id="A0A1H9F3W1"/>
<evidence type="ECO:0000313" key="3">
    <source>
        <dbReference type="Proteomes" id="UP000199496"/>
    </source>
</evidence>
<proteinExistence type="predicted"/>
<sequence length="354" mass="38559">MAVFVSLPRQRVRLSLLLLLLAGPLMGAEPPANLLEAEVAVTTRDAPERTQALGKAMAQVVVRLTGQRDMANDDRVADLLAQAPRHVQQYRYLEDPDLAQLLWVRFDGVAVIQHLRAAGLPVWSGDRPALLVWLGVQEDQGRQLVAAADRHPVRTALERTAWERGLPLLFPLMDLEDQRRVGLADVMGGFHEPLLEASRRYSPGGVLVVRVLPSGTHWLARMQLFTGETWHQWEASDPTPAMAVSAALHQVADDLGRRLARAGSAPLAQDGVLISVSGVASLADYLRVAGYLGNMPVVSHLRPHGVLPDRSVFRVQLQGDAHDLVQAVRLGTTLVPESGGDPAQGMDTIGFRLP</sequence>
<accession>A0A1H9F3W1</accession>
<evidence type="ECO:0008006" key="4">
    <source>
        <dbReference type="Google" id="ProtNLM"/>
    </source>
</evidence>
<feature type="signal peptide" evidence="1">
    <location>
        <begin position="1"/>
        <end position="27"/>
    </location>
</feature>